<keyword evidence="3" id="KW-1133">Transmembrane helix</keyword>
<proteinExistence type="predicted"/>
<name>A0A4R3MN16_9FIRM</name>
<dbReference type="InterPro" id="IPR010090">
    <property type="entry name" value="Phage_tape_meas"/>
</dbReference>
<feature type="transmembrane region" description="Helical" evidence="3">
    <location>
        <begin position="539"/>
        <end position="558"/>
    </location>
</feature>
<keyword evidence="3" id="KW-0472">Membrane</keyword>
<evidence type="ECO:0000256" key="1">
    <source>
        <dbReference type="ARBA" id="ARBA00022612"/>
    </source>
</evidence>
<keyword evidence="2" id="KW-0175">Coiled coil</keyword>
<organism evidence="5 6">
    <name type="scientific">Natranaerovirga pectinivora</name>
    <dbReference type="NCBI Taxonomy" id="682400"/>
    <lineage>
        <taxon>Bacteria</taxon>
        <taxon>Bacillati</taxon>
        <taxon>Bacillota</taxon>
        <taxon>Clostridia</taxon>
        <taxon>Lachnospirales</taxon>
        <taxon>Natranaerovirgaceae</taxon>
        <taxon>Natranaerovirga</taxon>
    </lineage>
</organism>
<feature type="transmembrane region" description="Helical" evidence="3">
    <location>
        <begin position="480"/>
        <end position="499"/>
    </location>
</feature>
<dbReference type="NCBIfam" id="TIGR01760">
    <property type="entry name" value="tape_meas_TP901"/>
    <property type="match status" value="1"/>
</dbReference>
<keyword evidence="1" id="KW-1188">Viral release from host cell</keyword>
<dbReference type="Gene3D" id="1.20.120.20">
    <property type="entry name" value="Apolipoprotein"/>
    <property type="match status" value="1"/>
</dbReference>
<dbReference type="EMBL" id="SMAL01000005">
    <property type="protein sequence ID" value="TCT14572.1"/>
    <property type="molecule type" value="Genomic_DNA"/>
</dbReference>
<feature type="transmembrane region" description="Helical" evidence="3">
    <location>
        <begin position="608"/>
        <end position="630"/>
    </location>
</feature>
<dbReference type="Pfam" id="PF10145">
    <property type="entry name" value="PhageMin_Tail"/>
    <property type="match status" value="1"/>
</dbReference>
<evidence type="ECO:0000313" key="5">
    <source>
        <dbReference type="EMBL" id="TCT14572.1"/>
    </source>
</evidence>
<feature type="coiled-coil region" evidence="2">
    <location>
        <begin position="51"/>
        <end position="127"/>
    </location>
</feature>
<gene>
    <name evidence="5" type="ORF">EDC18_10553</name>
</gene>
<comment type="caution">
    <text evidence="5">The sequence shown here is derived from an EMBL/GenBank/DDBJ whole genome shotgun (WGS) entry which is preliminary data.</text>
</comment>
<dbReference type="RefSeq" id="WP_132252151.1">
    <property type="nucleotide sequence ID" value="NZ_SMAL01000005.1"/>
</dbReference>
<dbReference type="PANTHER" id="PTHR37813:SF1">
    <property type="entry name" value="FELS-2 PROPHAGE PROTEIN"/>
    <property type="match status" value="1"/>
</dbReference>
<evidence type="ECO:0000313" key="6">
    <source>
        <dbReference type="Proteomes" id="UP000294902"/>
    </source>
</evidence>
<dbReference type="Proteomes" id="UP000294902">
    <property type="component" value="Unassembled WGS sequence"/>
</dbReference>
<feature type="transmembrane region" description="Helical" evidence="3">
    <location>
        <begin position="511"/>
        <end position="533"/>
    </location>
</feature>
<dbReference type="OrthoDB" id="9780715at2"/>
<dbReference type="AlphaFoldDB" id="A0A4R3MN16"/>
<evidence type="ECO:0000256" key="3">
    <source>
        <dbReference type="SAM" id="Phobius"/>
    </source>
</evidence>
<dbReference type="PANTHER" id="PTHR37813">
    <property type="entry name" value="FELS-2 PROPHAGE PROTEIN"/>
    <property type="match status" value="1"/>
</dbReference>
<protein>
    <submittedName>
        <fullName evidence="5">TP901 family phage tail tape measure protein</fullName>
    </submittedName>
</protein>
<evidence type="ECO:0000256" key="2">
    <source>
        <dbReference type="SAM" id="Coils"/>
    </source>
</evidence>
<keyword evidence="6" id="KW-1185">Reference proteome</keyword>
<keyword evidence="3" id="KW-0812">Transmembrane</keyword>
<feature type="domain" description="Phage tail tape measure protein" evidence="4">
    <location>
        <begin position="210"/>
        <end position="429"/>
    </location>
</feature>
<sequence length="846" mass="90516">MATSNNTVVARVGLDDKGFQNGVAQIQRSLKVVKSEFAAASSKLGDFGKSTDGLKLKADSLNKEMELQKQKVAALTKSYQESVDKKGEDAKATENLRIKLNYATADLNKLERELANVNKQIEIQSSNWTKMGKTFDDIGSKMKNVGEGFSNVGKKLSLSVTAPIAAVGTGLIKLANDFEDANNTIRIGTGATGEALQELNEDFKAVYTSVNTNVGNASKAIADLNTRTGLSGKPLQELSTQMLNLARITGEDINTLIPATTRMFQDAGLGAEEYAEALDHTFKVSQSTGIGVGRLQQLMTQFGAPLRQMGFDWETAAAMLGKFEKEGVNTELVIGSLRTALGKMAKEGIEEPNEALQELITRIKDAGTAGEANAIALEMFGTRAGPDMAAAIREGRFDLDELIGSIKTSPETINQAAKDTEKITDKFAKLKNQMAVALEPLGKKLLDAIEGAMPAIQNLIQGITNIIETFTSLSPNTQDMILKFAMLAAAIGPVLMVIGKVVSIGGALFSTLGSVATALGAAGGASGALGAAFTALTGPVGIIVAAVTGLIAIIVTLYKNNEAFRESVNEIWHQIKDIIGTVIEAIKVIFQVFIEFASLIWNQYGEDLVAIISSAFNYISTIINTVLTAIQNIIKIFTSLIKGDWEGVWNGIKDFTIGLLDGMENIIGAALNLIISIVKIPLETIFTIVSGIWDGIKNVTTNVWNGIGRTIQGVINGVIKGLNVMINALNKLRFDVPSWVPVIGGSKFGFNLSPIKEVNWYAKGGIFNRPSIIGVGEAGTEAVVPIDRLDELMAKAIQKVSGGIGNSSGINLHIENFINNTDKDIEQLAYELEFYRQRITLGRSGA</sequence>
<accession>A0A4R3MN16</accession>
<evidence type="ECO:0000259" key="4">
    <source>
        <dbReference type="Pfam" id="PF10145"/>
    </source>
</evidence>
<reference evidence="5 6" key="1">
    <citation type="submission" date="2019-03" db="EMBL/GenBank/DDBJ databases">
        <title>Genomic Encyclopedia of Type Strains, Phase IV (KMG-IV): sequencing the most valuable type-strain genomes for metagenomic binning, comparative biology and taxonomic classification.</title>
        <authorList>
            <person name="Goeker M."/>
        </authorList>
    </citation>
    <scope>NUCLEOTIDE SEQUENCE [LARGE SCALE GENOMIC DNA]</scope>
    <source>
        <strain evidence="5 6">DSM 24629</strain>
    </source>
</reference>